<keyword evidence="3 5" id="KW-0472">Membrane</keyword>
<dbReference type="GO" id="GO:0003677">
    <property type="term" value="F:DNA binding"/>
    <property type="evidence" value="ECO:0007669"/>
    <property type="project" value="InterPro"/>
</dbReference>
<dbReference type="InterPro" id="IPR017896">
    <property type="entry name" value="4Fe4S_Fe-S-bd"/>
</dbReference>
<evidence type="ECO:0000256" key="4">
    <source>
        <dbReference type="SAM" id="MobiDB-lite"/>
    </source>
</evidence>
<gene>
    <name evidence="7" type="ORF">C0V82_05400</name>
</gene>
<dbReference type="InterPro" id="IPR011399">
    <property type="entry name" value="NosR"/>
</dbReference>
<protein>
    <recommendedName>
        <fullName evidence="6">4Fe-4S ferredoxin-type domain-containing protein</fullName>
    </recommendedName>
</protein>
<organism evidence="7 8">
    <name type="scientific">Niveispirillum cyanobacteriorum</name>
    <dbReference type="NCBI Taxonomy" id="1612173"/>
    <lineage>
        <taxon>Bacteria</taxon>
        <taxon>Pseudomonadati</taxon>
        <taxon>Pseudomonadota</taxon>
        <taxon>Alphaproteobacteria</taxon>
        <taxon>Rhodospirillales</taxon>
        <taxon>Azospirillaceae</taxon>
        <taxon>Niveispirillum</taxon>
    </lineage>
</organism>
<reference evidence="7 8" key="1">
    <citation type="submission" date="2017-12" db="EMBL/GenBank/DDBJ databases">
        <title>Genomes of bacteria within cyanobacterial aggregates.</title>
        <authorList>
            <person name="Cai H."/>
        </authorList>
    </citation>
    <scope>NUCLEOTIDE SEQUENCE [LARGE SCALE GENOMIC DNA]</scope>
    <source>
        <strain evidence="7 8">TH16</strain>
    </source>
</reference>
<feature type="domain" description="4Fe-4S ferredoxin-type" evidence="6">
    <location>
        <begin position="616"/>
        <end position="651"/>
    </location>
</feature>
<dbReference type="PANTHER" id="PTHR30224">
    <property type="entry name" value="ELECTRON TRANSPORT PROTEIN"/>
    <property type="match status" value="1"/>
</dbReference>
<dbReference type="SUPFAM" id="SSF54862">
    <property type="entry name" value="4Fe-4S ferredoxins"/>
    <property type="match status" value="1"/>
</dbReference>
<evidence type="ECO:0000256" key="1">
    <source>
        <dbReference type="ARBA" id="ARBA00004236"/>
    </source>
</evidence>
<dbReference type="InterPro" id="IPR052378">
    <property type="entry name" value="NosR_regulator"/>
</dbReference>
<dbReference type="Pfam" id="PF12801">
    <property type="entry name" value="Fer4_5"/>
    <property type="match status" value="2"/>
</dbReference>
<feature type="transmembrane region" description="Helical" evidence="5">
    <location>
        <begin position="438"/>
        <end position="454"/>
    </location>
</feature>
<dbReference type="Proteomes" id="UP000234752">
    <property type="component" value="Chromosome eg_1"/>
</dbReference>
<feature type="transmembrane region" description="Helical" evidence="5">
    <location>
        <begin position="506"/>
        <end position="529"/>
    </location>
</feature>
<proteinExistence type="predicted"/>
<keyword evidence="5" id="KW-0812">Transmembrane</keyword>
<keyword evidence="5" id="KW-1133">Transmembrane helix</keyword>
<evidence type="ECO:0000313" key="8">
    <source>
        <dbReference type="Proteomes" id="UP000234752"/>
    </source>
</evidence>
<dbReference type="GO" id="GO:0005886">
    <property type="term" value="C:plasma membrane"/>
    <property type="evidence" value="ECO:0007669"/>
    <property type="project" value="UniProtKB-SubCell"/>
</dbReference>
<accession>A0A2K9N9F4</accession>
<evidence type="ECO:0000256" key="2">
    <source>
        <dbReference type="ARBA" id="ARBA00022475"/>
    </source>
</evidence>
<keyword evidence="8" id="KW-1185">Reference proteome</keyword>
<keyword evidence="2" id="KW-1003">Cell membrane</keyword>
<feature type="domain" description="4Fe-4S ferredoxin-type" evidence="6">
    <location>
        <begin position="512"/>
        <end position="556"/>
    </location>
</feature>
<evidence type="ECO:0000259" key="6">
    <source>
        <dbReference type="Pfam" id="PF12801"/>
    </source>
</evidence>
<dbReference type="RefSeq" id="WP_102111439.1">
    <property type="nucleotide sequence ID" value="NZ_BMGN01000003.1"/>
</dbReference>
<dbReference type="AlphaFoldDB" id="A0A2K9N9F4"/>
<name>A0A2K9N9F4_9PROT</name>
<feature type="region of interest" description="Disordered" evidence="4">
    <location>
        <begin position="1"/>
        <end position="26"/>
    </location>
</feature>
<dbReference type="EMBL" id="CP025611">
    <property type="protein sequence ID" value="AUN29717.1"/>
    <property type="molecule type" value="Genomic_DNA"/>
</dbReference>
<dbReference type="PIRSF" id="PIRSF036354">
    <property type="entry name" value="NosR"/>
    <property type="match status" value="1"/>
</dbReference>
<evidence type="ECO:0000256" key="5">
    <source>
        <dbReference type="SAM" id="Phobius"/>
    </source>
</evidence>
<feature type="transmembrane region" description="Helical" evidence="5">
    <location>
        <begin position="466"/>
        <end position="486"/>
    </location>
</feature>
<comment type="subcellular location">
    <subcellularLocation>
        <location evidence="1">Cell membrane</location>
    </subcellularLocation>
</comment>
<feature type="transmembrane region" description="Helical" evidence="5">
    <location>
        <begin position="609"/>
        <end position="630"/>
    </location>
</feature>
<dbReference type="PANTHER" id="PTHR30224:SF4">
    <property type="entry name" value="ELECTRON TRANSPORT PROTEIN YCCM-RELATED"/>
    <property type="match status" value="1"/>
</dbReference>
<dbReference type="GO" id="GO:0045893">
    <property type="term" value="P:positive regulation of DNA-templated transcription"/>
    <property type="evidence" value="ECO:0007669"/>
    <property type="project" value="InterPro"/>
</dbReference>
<sequence length="731" mass="79301">MMKGRACAGGKGPPLKPKSNSRRPPRNLAFSQQLGEAMLLRWVLLLLLISAGPARAALSEAEMARLLPDGYSLGEKDKDVPAWPLIKAGMVAGYIFETGSLTPIPGFSGTPMNLSVAMDDTGRLLDVRIVSQHEPVFVDGLGPQPFADFLTQYRGLTIRQNIKIGSQYGASDRAGSTSVTLDGVAKATASLRIANLSILGAATKVAQVKMAAIAPKPKSLPRADAGAVMDWAALVEKGFVRHLRLSNAQVEAAYKGTVFAGLDPEGEPDPDGTFIHLWVAYLNSPGIGRSLLGDAQHAHLMARLQPGEEALLVMSSGRYSYTGPDFVPATVPDRLSVRQAGFPVNIRDMVHDYTLPAGVPAADEVRLFRIDGSAAFDPASPWTLSLRVIREKGVIRPEQGIQDFPLDYALPPDLFTRPLVEEPTPEWLLAWGSRLPELSVLGLMLLGLTAGLIAQTRLSRRERLFYWMRMGFLAVTLGFVGIYAQGQLSIVTVQGLVKGAARGMDFGFLLYDPISLLLWAYVAVASIIWGRGTFCGWLCPFGALQEIADALGRLLRLRQMRVPGWLDGRLVLLKYGVLAVLLVTALIAPTEAETVAEVEPFKTAITLTFLRDLPFVIYAGFWLLLGTVMFKPFCRYVCPLGAFLALAGRLRVLDWIPRRTACGSPCQLCTARCRYKAIRRDGSIRYDECFQCLDCVGIYADEGRCVPLVVATKHGAGAAARIGGKRNGHAA</sequence>
<evidence type="ECO:0000256" key="3">
    <source>
        <dbReference type="ARBA" id="ARBA00023136"/>
    </source>
</evidence>
<dbReference type="KEGG" id="ncb:C0V82_05400"/>
<evidence type="ECO:0000313" key="7">
    <source>
        <dbReference type="EMBL" id="AUN29717.1"/>
    </source>
</evidence>
<feature type="transmembrane region" description="Helical" evidence="5">
    <location>
        <begin position="570"/>
        <end position="589"/>
    </location>
</feature>